<evidence type="ECO:0000256" key="1">
    <source>
        <dbReference type="ARBA" id="ARBA00000824"/>
    </source>
</evidence>
<comment type="catalytic activity">
    <reaction evidence="1">
        <text>chorismate = prephenate</text>
        <dbReference type="Rhea" id="RHEA:13897"/>
        <dbReference type="ChEBI" id="CHEBI:29748"/>
        <dbReference type="ChEBI" id="CHEBI:29934"/>
        <dbReference type="EC" id="5.4.99.5"/>
    </reaction>
</comment>
<proteinExistence type="predicted"/>
<dbReference type="Gene3D" id="1.10.590.10">
    <property type="entry name" value="Chorismate mutase, AroQ class superfamily, eukaryotic"/>
    <property type="match status" value="1"/>
</dbReference>
<accession>A0A6A6LG91</accession>
<organism evidence="4 5">
    <name type="scientific">Hevea brasiliensis</name>
    <name type="common">Para rubber tree</name>
    <name type="synonym">Siphonia brasiliensis</name>
    <dbReference type="NCBI Taxonomy" id="3981"/>
    <lineage>
        <taxon>Eukaryota</taxon>
        <taxon>Viridiplantae</taxon>
        <taxon>Streptophyta</taxon>
        <taxon>Embryophyta</taxon>
        <taxon>Tracheophyta</taxon>
        <taxon>Spermatophyta</taxon>
        <taxon>Magnoliopsida</taxon>
        <taxon>eudicotyledons</taxon>
        <taxon>Gunneridae</taxon>
        <taxon>Pentapetalae</taxon>
        <taxon>rosids</taxon>
        <taxon>fabids</taxon>
        <taxon>Malpighiales</taxon>
        <taxon>Euphorbiaceae</taxon>
        <taxon>Crotonoideae</taxon>
        <taxon>Micrandreae</taxon>
        <taxon>Hevea</taxon>
    </lineage>
</organism>
<sequence length="142" mass="16169">MEAMLLNVVCASVSSPKSTCSFKPSLNLLHNHQKNLRFLYLKSKANGYSHLQASSSFPIRYSKGQVDESQSLSLENIRHSLIQQEDSIIFSLLLRAQYDYNADTYDPDAFPMKGFRVSMVEYIVRETEKLHAQVTNFGENAE</sequence>
<protein>
    <recommendedName>
        <fullName evidence="2">chorismate mutase</fullName>
        <ecNumber evidence="2">5.4.99.5</ecNumber>
    </recommendedName>
</protein>
<keyword evidence="5" id="KW-1185">Reference proteome</keyword>
<dbReference type="GO" id="GO:0046417">
    <property type="term" value="P:chorismate metabolic process"/>
    <property type="evidence" value="ECO:0007669"/>
    <property type="project" value="InterPro"/>
</dbReference>
<dbReference type="InterPro" id="IPR036263">
    <property type="entry name" value="Chorismate_II_sf"/>
</dbReference>
<evidence type="ECO:0000256" key="3">
    <source>
        <dbReference type="ARBA" id="ARBA00023235"/>
    </source>
</evidence>
<dbReference type="SUPFAM" id="SSF48600">
    <property type="entry name" value="Chorismate mutase II"/>
    <property type="match status" value="1"/>
</dbReference>
<comment type="caution">
    <text evidence="4">The sequence shown here is derived from an EMBL/GenBank/DDBJ whole genome shotgun (WGS) entry which is preliminary data.</text>
</comment>
<dbReference type="InterPro" id="IPR037039">
    <property type="entry name" value="CM_AroQ_sf_eucaryotic"/>
</dbReference>
<dbReference type="PROSITE" id="PS51169">
    <property type="entry name" value="CHORISMATE_MUT_3"/>
    <property type="match status" value="1"/>
</dbReference>
<dbReference type="GO" id="GO:0005737">
    <property type="term" value="C:cytoplasm"/>
    <property type="evidence" value="ECO:0007669"/>
    <property type="project" value="TreeGrafter"/>
</dbReference>
<evidence type="ECO:0000256" key="2">
    <source>
        <dbReference type="ARBA" id="ARBA00012404"/>
    </source>
</evidence>
<dbReference type="Proteomes" id="UP000467840">
    <property type="component" value="Chromosome 1"/>
</dbReference>
<name>A0A6A6LG91_HEVBR</name>
<dbReference type="PANTHER" id="PTHR21145:SF15">
    <property type="entry name" value="CHORISMATE MUTASE 3, CHLOROPLASTIC"/>
    <property type="match status" value="1"/>
</dbReference>
<keyword evidence="3" id="KW-0413">Isomerase</keyword>
<gene>
    <name evidence="4" type="ORF">GH714_030637</name>
</gene>
<dbReference type="GO" id="GO:0009073">
    <property type="term" value="P:aromatic amino acid family biosynthetic process"/>
    <property type="evidence" value="ECO:0007669"/>
    <property type="project" value="InterPro"/>
</dbReference>
<evidence type="ECO:0000313" key="4">
    <source>
        <dbReference type="EMBL" id="KAF2299103.1"/>
    </source>
</evidence>
<dbReference type="UniPathway" id="UPA00120">
    <property type="reaction ID" value="UER00203"/>
</dbReference>
<dbReference type="AlphaFoldDB" id="A0A6A6LG91"/>
<dbReference type="PANTHER" id="PTHR21145">
    <property type="entry name" value="CHORISMATE MUTASE"/>
    <property type="match status" value="1"/>
</dbReference>
<dbReference type="GO" id="GO:0004106">
    <property type="term" value="F:chorismate mutase activity"/>
    <property type="evidence" value="ECO:0007669"/>
    <property type="project" value="UniProtKB-EC"/>
</dbReference>
<evidence type="ECO:0000313" key="5">
    <source>
        <dbReference type="Proteomes" id="UP000467840"/>
    </source>
</evidence>
<dbReference type="EC" id="5.4.99.5" evidence="2"/>
<reference evidence="4 5" key="1">
    <citation type="journal article" date="2020" name="Mol. Plant">
        <title>The Chromosome-Based Rubber Tree Genome Provides New Insights into Spurge Genome Evolution and Rubber Biosynthesis.</title>
        <authorList>
            <person name="Liu J."/>
            <person name="Shi C."/>
            <person name="Shi C.C."/>
            <person name="Li W."/>
            <person name="Zhang Q.J."/>
            <person name="Zhang Y."/>
            <person name="Li K."/>
            <person name="Lu H.F."/>
            <person name="Shi C."/>
            <person name="Zhu S.T."/>
            <person name="Xiao Z.Y."/>
            <person name="Nan H."/>
            <person name="Yue Y."/>
            <person name="Zhu X.G."/>
            <person name="Wu Y."/>
            <person name="Hong X.N."/>
            <person name="Fan G.Y."/>
            <person name="Tong Y."/>
            <person name="Zhang D."/>
            <person name="Mao C.L."/>
            <person name="Liu Y.L."/>
            <person name="Hao S.J."/>
            <person name="Liu W.Q."/>
            <person name="Lv M.Q."/>
            <person name="Zhang H.B."/>
            <person name="Liu Y."/>
            <person name="Hu-Tang G.R."/>
            <person name="Wang J.P."/>
            <person name="Wang J.H."/>
            <person name="Sun Y.H."/>
            <person name="Ni S.B."/>
            <person name="Chen W.B."/>
            <person name="Zhang X.C."/>
            <person name="Jiao Y.N."/>
            <person name="Eichler E.E."/>
            <person name="Li G.H."/>
            <person name="Liu X."/>
            <person name="Gao L.Z."/>
        </authorList>
    </citation>
    <scope>NUCLEOTIDE SEQUENCE [LARGE SCALE GENOMIC DNA]</scope>
    <source>
        <strain evidence="5">cv. GT1</strain>
        <tissue evidence="4">Leaf</tissue>
    </source>
</reference>
<dbReference type="InterPro" id="IPR008238">
    <property type="entry name" value="Chorismate_mutase_AroQ_euk"/>
</dbReference>
<dbReference type="EMBL" id="JAAGAX010000011">
    <property type="protein sequence ID" value="KAF2299103.1"/>
    <property type="molecule type" value="Genomic_DNA"/>
</dbReference>